<feature type="signal peptide" evidence="1">
    <location>
        <begin position="1"/>
        <end position="20"/>
    </location>
</feature>
<protein>
    <recommendedName>
        <fullName evidence="3">Ferritin-like domain-containing protein</fullName>
    </recommendedName>
</protein>
<dbReference type="InterPro" id="IPR052965">
    <property type="entry name" value="Pigment-catalase-like"/>
</dbReference>
<evidence type="ECO:0000256" key="1">
    <source>
        <dbReference type="SAM" id="SignalP"/>
    </source>
</evidence>
<evidence type="ECO:0008006" key="3">
    <source>
        <dbReference type="Google" id="ProtNLM"/>
    </source>
</evidence>
<sequence length="304" mass="32005">MRSTLLSIVLAAVSITQIIATPETTNTATSGSAQTIDDATVLNFALTLEHLEKEFYAGALAKFDQNAFLAAGLPPWARGRFSQIADHEKTHVDFLSKALGDKAVQACTYNFPYNDPRSFAALSQILEGVGVSAYTGAAHLINNKDYLTAAASILATESRHAAFVSSAVNRMSAWNGAFDIPLSLNEVYTLAANFIVSCPSTNAALPVKAFPALSIQLTAPGETAAVSAPSAVSPPTYIVFFSGLDKIFVKIMDGKVSIPKDLAETVYAVATTSDSAATDDTIVAGPAILMYPKDSNNSLMAKKA</sequence>
<comment type="caution">
    <text evidence="2">The sequence shown here is derived from an EMBL/GenBank/DDBJ whole genome shotgun (WGS) entry which is preliminary data.</text>
</comment>
<dbReference type="PANTHER" id="PTHR31694">
    <property type="entry name" value="DESICCATION-LIKE PROTEIN"/>
    <property type="match status" value="1"/>
</dbReference>
<reference evidence="2" key="1">
    <citation type="submission" date="2021-02" db="EMBL/GenBank/DDBJ databases">
        <title>Psilocybe cubensis genome.</title>
        <authorList>
            <person name="Mckernan K.J."/>
            <person name="Crawford S."/>
            <person name="Trippe A."/>
            <person name="Kane L.T."/>
            <person name="Mclaughlin S."/>
        </authorList>
    </citation>
    <scope>NUCLEOTIDE SEQUENCE [LARGE SCALE GENOMIC DNA]</scope>
    <source>
        <strain evidence="2">MGC-MH-2018</strain>
    </source>
</reference>
<evidence type="ECO:0000313" key="2">
    <source>
        <dbReference type="EMBL" id="KAG5172327.1"/>
    </source>
</evidence>
<feature type="chain" id="PRO_5034585494" description="Ferritin-like domain-containing protein" evidence="1">
    <location>
        <begin position="21"/>
        <end position="304"/>
    </location>
</feature>
<dbReference type="Pfam" id="PF13668">
    <property type="entry name" value="Ferritin_2"/>
    <property type="match status" value="1"/>
</dbReference>
<accession>A0A8H7Y3V2</accession>
<keyword evidence="1" id="KW-0732">Signal</keyword>
<gene>
    <name evidence="2" type="ORF">JR316_001824</name>
</gene>
<dbReference type="AlphaFoldDB" id="A0A8H7Y3V2"/>
<dbReference type="OrthoDB" id="1001765at2759"/>
<dbReference type="SUPFAM" id="SSF47240">
    <property type="entry name" value="Ferritin-like"/>
    <property type="match status" value="1"/>
</dbReference>
<proteinExistence type="predicted"/>
<dbReference type="EMBL" id="JAFIQS010000002">
    <property type="protein sequence ID" value="KAG5172327.1"/>
    <property type="molecule type" value="Genomic_DNA"/>
</dbReference>
<dbReference type="InterPro" id="IPR009078">
    <property type="entry name" value="Ferritin-like_SF"/>
</dbReference>
<organism evidence="2">
    <name type="scientific">Psilocybe cubensis</name>
    <name type="common">Psychedelic mushroom</name>
    <name type="synonym">Stropharia cubensis</name>
    <dbReference type="NCBI Taxonomy" id="181762"/>
    <lineage>
        <taxon>Eukaryota</taxon>
        <taxon>Fungi</taxon>
        <taxon>Dikarya</taxon>
        <taxon>Basidiomycota</taxon>
        <taxon>Agaricomycotina</taxon>
        <taxon>Agaricomycetes</taxon>
        <taxon>Agaricomycetidae</taxon>
        <taxon>Agaricales</taxon>
        <taxon>Agaricineae</taxon>
        <taxon>Strophariaceae</taxon>
        <taxon>Psilocybe</taxon>
    </lineage>
</organism>
<dbReference type="PANTHER" id="PTHR31694:SF26">
    <property type="entry name" value="OS05G0151100 PROTEIN"/>
    <property type="match status" value="1"/>
</dbReference>
<name>A0A8H7Y3V2_PSICU</name>